<keyword evidence="2" id="KW-1185">Reference proteome</keyword>
<protein>
    <recommendedName>
        <fullName evidence="3">Aminoglycoside phosphotransferase domain-containing protein</fullName>
    </recommendedName>
</protein>
<reference evidence="1" key="1">
    <citation type="submission" date="2021-03" db="EMBL/GenBank/DDBJ databases">
        <title>Revisited historic fungal species revealed as producer of novel bioactive compounds through whole genome sequencing and comparative genomics.</title>
        <authorList>
            <person name="Vignolle G.A."/>
            <person name="Hochenegger N."/>
            <person name="Mach R.L."/>
            <person name="Mach-Aigner A.R."/>
            <person name="Javad Rahimi M."/>
            <person name="Salim K.A."/>
            <person name="Chan C.M."/>
            <person name="Lim L.B.L."/>
            <person name="Cai F."/>
            <person name="Druzhinina I.S."/>
            <person name="U'Ren J.M."/>
            <person name="Derntl C."/>
        </authorList>
    </citation>
    <scope>NUCLEOTIDE SEQUENCE</scope>
    <source>
        <strain evidence="1">TUCIM 5799</strain>
    </source>
</reference>
<comment type="caution">
    <text evidence="1">The sequence shown here is derived from an EMBL/GenBank/DDBJ whole genome shotgun (WGS) entry which is preliminary data.</text>
</comment>
<gene>
    <name evidence="1" type="ORF">JX265_010516</name>
</gene>
<accession>A0A9P9WDX2</accession>
<name>A0A9P9WDX2_9PEZI</name>
<dbReference type="EMBL" id="JAFIMR010000035">
    <property type="protein sequence ID" value="KAI1859039.1"/>
    <property type="molecule type" value="Genomic_DNA"/>
</dbReference>
<dbReference type="SUPFAM" id="SSF56112">
    <property type="entry name" value="Protein kinase-like (PK-like)"/>
    <property type="match status" value="1"/>
</dbReference>
<sequence>MQSQALSPRLKTGNNLVVLATSNYSSAKHLIRVLVDNMVKYIIVPDEVPDGWQFRANGSLSSLPPIPRGNGKYYRLERTGETTCPFFPRTTNVPEEIDSITDPNVHHDIQINYAELQKVPSRIQKWSDSHNKHFTERTTAVTHPSFKNDMVMRIVEFPESLWKPEVNSPGGRRLTLTERMTTEFLIQQRAASRGLAPEITGLVTEAGRGIIGFLSEFVHDGKSVRDYWTSRGKQELDDQDIEACLQLAKGLARLNIYHGDLTPSNLIRRDDGTVLAIDFEFATDSSSLKDGSARQEDEFNDLRLMLIRNTLASGDSSSDEALQ</sequence>
<organism evidence="1 2">
    <name type="scientific">Neoarthrinium moseri</name>
    <dbReference type="NCBI Taxonomy" id="1658444"/>
    <lineage>
        <taxon>Eukaryota</taxon>
        <taxon>Fungi</taxon>
        <taxon>Dikarya</taxon>
        <taxon>Ascomycota</taxon>
        <taxon>Pezizomycotina</taxon>
        <taxon>Sordariomycetes</taxon>
        <taxon>Xylariomycetidae</taxon>
        <taxon>Amphisphaeriales</taxon>
        <taxon>Apiosporaceae</taxon>
        <taxon>Neoarthrinium</taxon>
    </lineage>
</organism>
<proteinExistence type="predicted"/>
<evidence type="ECO:0000313" key="1">
    <source>
        <dbReference type="EMBL" id="KAI1859039.1"/>
    </source>
</evidence>
<evidence type="ECO:0000313" key="2">
    <source>
        <dbReference type="Proteomes" id="UP000829685"/>
    </source>
</evidence>
<dbReference type="Proteomes" id="UP000829685">
    <property type="component" value="Unassembled WGS sequence"/>
</dbReference>
<dbReference type="InterPro" id="IPR011009">
    <property type="entry name" value="Kinase-like_dom_sf"/>
</dbReference>
<evidence type="ECO:0008006" key="3">
    <source>
        <dbReference type="Google" id="ProtNLM"/>
    </source>
</evidence>
<dbReference type="AlphaFoldDB" id="A0A9P9WDX2"/>
<dbReference type="Gene3D" id="1.10.510.10">
    <property type="entry name" value="Transferase(Phosphotransferase) domain 1"/>
    <property type="match status" value="1"/>
</dbReference>